<name>A0AAV4DSJ4_9GAST</name>
<protein>
    <submittedName>
        <fullName evidence="2">Uncharacterized protein</fullName>
    </submittedName>
</protein>
<dbReference type="Proteomes" id="UP000735302">
    <property type="component" value="Unassembled WGS sequence"/>
</dbReference>
<comment type="caution">
    <text evidence="2">The sequence shown here is derived from an EMBL/GenBank/DDBJ whole genome shotgun (WGS) entry which is preliminary data.</text>
</comment>
<reference evidence="2 3" key="1">
    <citation type="journal article" date="2021" name="Elife">
        <title>Chloroplast acquisition without the gene transfer in kleptoplastic sea slugs, Plakobranchus ocellatus.</title>
        <authorList>
            <person name="Maeda T."/>
            <person name="Takahashi S."/>
            <person name="Yoshida T."/>
            <person name="Shimamura S."/>
            <person name="Takaki Y."/>
            <person name="Nagai Y."/>
            <person name="Toyoda A."/>
            <person name="Suzuki Y."/>
            <person name="Arimoto A."/>
            <person name="Ishii H."/>
            <person name="Satoh N."/>
            <person name="Nishiyama T."/>
            <person name="Hasebe M."/>
            <person name="Maruyama T."/>
            <person name="Minagawa J."/>
            <person name="Obokata J."/>
            <person name="Shigenobu S."/>
        </authorList>
    </citation>
    <scope>NUCLEOTIDE SEQUENCE [LARGE SCALE GENOMIC DNA]</scope>
</reference>
<evidence type="ECO:0000313" key="3">
    <source>
        <dbReference type="Proteomes" id="UP000735302"/>
    </source>
</evidence>
<proteinExistence type="predicted"/>
<evidence type="ECO:0000256" key="1">
    <source>
        <dbReference type="SAM" id="MobiDB-lite"/>
    </source>
</evidence>
<dbReference type="EMBL" id="BLXT01008249">
    <property type="protein sequence ID" value="GFO46995.1"/>
    <property type="molecule type" value="Genomic_DNA"/>
</dbReference>
<gene>
    <name evidence="2" type="ORF">PoB_007350000</name>
</gene>
<organism evidence="2 3">
    <name type="scientific">Plakobranchus ocellatus</name>
    <dbReference type="NCBI Taxonomy" id="259542"/>
    <lineage>
        <taxon>Eukaryota</taxon>
        <taxon>Metazoa</taxon>
        <taxon>Spiralia</taxon>
        <taxon>Lophotrochozoa</taxon>
        <taxon>Mollusca</taxon>
        <taxon>Gastropoda</taxon>
        <taxon>Heterobranchia</taxon>
        <taxon>Euthyneura</taxon>
        <taxon>Panpulmonata</taxon>
        <taxon>Sacoglossa</taxon>
        <taxon>Placobranchoidea</taxon>
        <taxon>Plakobranchidae</taxon>
        <taxon>Plakobranchus</taxon>
    </lineage>
</organism>
<keyword evidence="3" id="KW-1185">Reference proteome</keyword>
<dbReference type="AlphaFoldDB" id="A0AAV4DSJ4"/>
<accession>A0AAV4DSJ4</accession>
<sequence length="91" mass="10648">MSSAAKIMRKFLRRALQQTGDQAPAFTSEKRRLPPAREVQQRPKTTRVLPILKVWEFALRLQHLQCPFFRNQDISKMQLNEVSQPESDDLV</sequence>
<feature type="region of interest" description="Disordered" evidence="1">
    <location>
        <begin position="18"/>
        <end position="41"/>
    </location>
</feature>
<evidence type="ECO:0000313" key="2">
    <source>
        <dbReference type="EMBL" id="GFO46995.1"/>
    </source>
</evidence>